<feature type="compositionally biased region" description="Polar residues" evidence="1">
    <location>
        <begin position="130"/>
        <end position="144"/>
    </location>
</feature>
<feature type="compositionally biased region" description="Low complexity" evidence="1">
    <location>
        <begin position="25"/>
        <end position="39"/>
    </location>
</feature>
<evidence type="ECO:0000256" key="1">
    <source>
        <dbReference type="SAM" id="MobiDB-lite"/>
    </source>
</evidence>
<keyword evidence="4" id="KW-1185">Reference proteome</keyword>
<dbReference type="EMBL" id="SOZI01000050">
    <property type="protein sequence ID" value="TNY21119.1"/>
    <property type="molecule type" value="Genomic_DNA"/>
</dbReference>
<dbReference type="Proteomes" id="UP000311382">
    <property type="component" value="Unassembled WGS sequence"/>
</dbReference>
<feature type="domain" description="F-box" evidence="2">
    <location>
        <begin position="161"/>
        <end position="210"/>
    </location>
</feature>
<dbReference type="OrthoDB" id="2322499at2759"/>
<feature type="compositionally biased region" description="Basic and acidic residues" evidence="1">
    <location>
        <begin position="9"/>
        <end position="18"/>
    </location>
</feature>
<gene>
    <name evidence="3" type="ORF">DMC30DRAFT_218716</name>
</gene>
<evidence type="ECO:0000313" key="3">
    <source>
        <dbReference type="EMBL" id="TNY21119.1"/>
    </source>
</evidence>
<reference evidence="3 4" key="1">
    <citation type="submission" date="2019-03" db="EMBL/GenBank/DDBJ databases">
        <title>Rhodosporidium diobovatum UCD-FST 08-225 genome sequencing, assembly, and annotation.</title>
        <authorList>
            <person name="Fakankun I.U."/>
            <person name="Fristensky B."/>
            <person name="Levin D.B."/>
        </authorList>
    </citation>
    <scope>NUCLEOTIDE SEQUENCE [LARGE SCALE GENOMIC DNA]</scope>
    <source>
        <strain evidence="3 4">UCD-FST 08-225</strain>
    </source>
</reference>
<evidence type="ECO:0000313" key="4">
    <source>
        <dbReference type="Proteomes" id="UP000311382"/>
    </source>
</evidence>
<dbReference type="CDD" id="cd09917">
    <property type="entry name" value="F-box_SF"/>
    <property type="match status" value="1"/>
</dbReference>
<accession>A0A5C5FXV1</accession>
<evidence type="ECO:0000259" key="2">
    <source>
        <dbReference type="PROSITE" id="PS50181"/>
    </source>
</evidence>
<dbReference type="InterPro" id="IPR001810">
    <property type="entry name" value="F-box_dom"/>
</dbReference>
<proteinExistence type="predicted"/>
<sequence>MPVTSPLRGEPRSQKLHEPPPFPASSPLSWASLLPLTRSRSPRRAGMATSTRPSRKAAKAVNYAYGDPLSSDEERGGAAPASSDEGDDDDGETYGSKAKVRASMARKKRRAAAPDSDDDLLTSSDDWGGDNSTVLTPRQYTKSSSARDDEYEDVDYEIPRVDFSKRLPVETLCHIFSYLHAGTLYNLSVTSRRLRTILKSKTLQPVWRRAMRPYTGVPPSVTKTPDEYWAVPKVGGNDVDLIQLAGILFNRECAFCGKLAGQRADRHLLRNL</sequence>
<dbReference type="SUPFAM" id="SSF81383">
    <property type="entry name" value="F-box domain"/>
    <property type="match status" value="1"/>
</dbReference>
<comment type="caution">
    <text evidence="3">The sequence shown here is derived from an EMBL/GenBank/DDBJ whole genome shotgun (WGS) entry which is preliminary data.</text>
</comment>
<dbReference type="Pfam" id="PF12937">
    <property type="entry name" value="F-box-like"/>
    <property type="match status" value="1"/>
</dbReference>
<dbReference type="AlphaFoldDB" id="A0A5C5FXV1"/>
<name>A0A5C5FXV1_9BASI</name>
<protein>
    <recommendedName>
        <fullName evidence="2">F-box domain-containing protein</fullName>
    </recommendedName>
</protein>
<dbReference type="InterPro" id="IPR036047">
    <property type="entry name" value="F-box-like_dom_sf"/>
</dbReference>
<dbReference type="PROSITE" id="PS50181">
    <property type="entry name" value="FBOX"/>
    <property type="match status" value="1"/>
</dbReference>
<feature type="region of interest" description="Disordered" evidence="1">
    <location>
        <begin position="1"/>
        <end position="149"/>
    </location>
</feature>
<dbReference type="Gene3D" id="1.20.1280.50">
    <property type="match status" value="1"/>
</dbReference>
<organism evidence="3 4">
    <name type="scientific">Rhodotorula diobovata</name>
    <dbReference type="NCBI Taxonomy" id="5288"/>
    <lineage>
        <taxon>Eukaryota</taxon>
        <taxon>Fungi</taxon>
        <taxon>Dikarya</taxon>
        <taxon>Basidiomycota</taxon>
        <taxon>Pucciniomycotina</taxon>
        <taxon>Microbotryomycetes</taxon>
        <taxon>Sporidiobolales</taxon>
        <taxon>Sporidiobolaceae</taxon>
        <taxon>Rhodotorula</taxon>
    </lineage>
</organism>
<feature type="compositionally biased region" description="Basic residues" evidence="1">
    <location>
        <begin position="98"/>
        <end position="111"/>
    </location>
</feature>